<protein>
    <submittedName>
        <fullName evidence="2">Rhodanese-like domain-containing protein</fullName>
    </submittedName>
</protein>
<dbReference type="InterPro" id="IPR001763">
    <property type="entry name" value="Rhodanese-like_dom"/>
</dbReference>
<reference evidence="2 3" key="1">
    <citation type="submission" date="2020-04" db="EMBL/GenBank/DDBJ databases">
        <title>Flammeovirga sp. SR4, a novel species isolated from seawater.</title>
        <authorList>
            <person name="Wang X."/>
        </authorList>
    </citation>
    <scope>NUCLEOTIDE SEQUENCE [LARGE SCALE GENOMIC DNA]</scope>
    <source>
        <strain evidence="2 3">SR4</strain>
    </source>
</reference>
<gene>
    <name evidence="2" type="ORF">HGP29_13290</name>
</gene>
<dbReference type="PANTHER" id="PTHR45431">
    <property type="entry name" value="RHODANESE-LIKE DOMAIN-CONTAINING PROTEIN 15, CHLOROPLASTIC"/>
    <property type="match status" value="1"/>
</dbReference>
<comment type="caution">
    <text evidence="2">The sequence shown here is derived from an EMBL/GenBank/DDBJ whole genome shotgun (WGS) entry which is preliminary data.</text>
</comment>
<dbReference type="PANTHER" id="PTHR45431:SF3">
    <property type="entry name" value="RHODANESE-LIKE DOMAIN-CONTAINING PROTEIN 15, CHLOROPLASTIC"/>
    <property type="match status" value="1"/>
</dbReference>
<evidence type="ECO:0000313" key="3">
    <source>
        <dbReference type="Proteomes" id="UP000585050"/>
    </source>
</evidence>
<accession>A0A7X8XWK5</accession>
<dbReference type="Proteomes" id="UP000585050">
    <property type="component" value="Unassembled WGS sequence"/>
</dbReference>
<dbReference type="RefSeq" id="WP_168882915.1">
    <property type="nucleotide sequence ID" value="NZ_JABAIL010000004.1"/>
</dbReference>
<dbReference type="AlphaFoldDB" id="A0A7X8XWK5"/>
<organism evidence="2 3">
    <name type="scientific">Flammeovirga agarivorans</name>
    <dbReference type="NCBI Taxonomy" id="2726742"/>
    <lineage>
        <taxon>Bacteria</taxon>
        <taxon>Pseudomonadati</taxon>
        <taxon>Bacteroidota</taxon>
        <taxon>Cytophagia</taxon>
        <taxon>Cytophagales</taxon>
        <taxon>Flammeovirgaceae</taxon>
        <taxon>Flammeovirga</taxon>
    </lineage>
</organism>
<dbReference type="Gene3D" id="3.40.250.10">
    <property type="entry name" value="Rhodanese-like domain"/>
    <property type="match status" value="1"/>
</dbReference>
<proteinExistence type="predicted"/>
<dbReference type="SMART" id="SM00450">
    <property type="entry name" value="RHOD"/>
    <property type="match status" value="1"/>
</dbReference>
<dbReference type="EMBL" id="JABAIL010000004">
    <property type="protein sequence ID" value="NLR92195.1"/>
    <property type="molecule type" value="Genomic_DNA"/>
</dbReference>
<feature type="domain" description="Rhodanese" evidence="1">
    <location>
        <begin position="20"/>
        <end position="100"/>
    </location>
</feature>
<dbReference type="InterPro" id="IPR052367">
    <property type="entry name" value="Thiosulfate_ST/Rhodanese-like"/>
</dbReference>
<dbReference type="CDD" id="cd00158">
    <property type="entry name" value="RHOD"/>
    <property type="match status" value="1"/>
</dbReference>
<dbReference type="Pfam" id="PF00581">
    <property type="entry name" value="Rhodanese"/>
    <property type="match status" value="1"/>
</dbReference>
<dbReference type="InterPro" id="IPR036873">
    <property type="entry name" value="Rhodanese-like_dom_sf"/>
</dbReference>
<sequence>MEFLRKLFGLGPKVNYKELVANGAKILDVRSEGEFASGHISGSVNIPVDQITKRMPEVLKLQEPLIVCCKSGMRASMAMAQIKKAGVKEIYNAGGWTKLK</sequence>
<dbReference type="PROSITE" id="PS50206">
    <property type="entry name" value="RHODANESE_3"/>
    <property type="match status" value="1"/>
</dbReference>
<name>A0A7X8XWK5_9BACT</name>
<evidence type="ECO:0000259" key="1">
    <source>
        <dbReference type="PROSITE" id="PS50206"/>
    </source>
</evidence>
<keyword evidence="3" id="KW-1185">Reference proteome</keyword>
<evidence type="ECO:0000313" key="2">
    <source>
        <dbReference type="EMBL" id="NLR92195.1"/>
    </source>
</evidence>
<dbReference type="SUPFAM" id="SSF52821">
    <property type="entry name" value="Rhodanese/Cell cycle control phosphatase"/>
    <property type="match status" value="1"/>
</dbReference>